<dbReference type="SUPFAM" id="SSF56300">
    <property type="entry name" value="Metallo-dependent phosphatases"/>
    <property type="match status" value="1"/>
</dbReference>
<dbReference type="PANTHER" id="PTHR45947">
    <property type="entry name" value="SULFOQUINOVOSYL TRANSFERASE SQD2"/>
    <property type="match status" value="1"/>
</dbReference>
<evidence type="ECO:0000256" key="1">
    <source>
        <dbReference type="SAM" id="Phobius"/>
    </source>
</evidence>
<dbReference type="GO" id="GO:0016758">
    <property type="term" value="F:hexosyltransferase activity"/>
    <property type="evidence" value="ECO:0007669"/>
    <property type="project" value="TreeGrafter"/>
</dbReference>
<dbReference type="SUPFAM" id="SSF53756">
    <property type="entry name" value="UDP-Glycosyltransferase/glycogen phosphorylase"/>
    <property type="match status" value="1"/>
</dbReference>
<gene>
    <name evidence="4" type="ORF">DU506_09065</name>
</gene>
<dbReference type="Gene3D" id="3.40.50.2000">
    <property type="entry name" value="Glycogen Phosphorylase B"/>
    <property type="match status" value="2"/>
</dbReference>
<feature type="domain" description="Glycosyl transferase family 1" evidence="2">
    <location>
        <begin position="545"/>
        <end position="710"/>
    </location>
</feature>
<dbReference type="EMBL" id="QPIJ01000017">
    <property type="protein sequence ID" value="RCV92144.1"/>
    <property type="molecule type" value="Genomic_DNA"/>
</dbReference>
<sequence>MRRRITWLRPLYYTNLLLLLGLILYQGYLHLTDPDQESVHATQVQEIRQRLERRSDFRFAVVGNINNSIRLFGEEIVPRLNIADYDFVVSAGNAVSGGQEESYRTIHRLLSGLEMPYLLTFGDNEESDFGSFRFYERFGPHFFSFVVDNAHFLFLDGTGKSSFSWQLDWLERELAASTTAHRIVFIGLPLHRELEETPVFESDHYLDEPAFRQGLITLFEQHGVDVVFSANLTLFSRIKTHGVEYVTTGGAGGLIFDTESSFHHYVDVDVSPQGIAIEPVRLDVNVPAWQRTVDSIWNSVYSFFYVSYLRFLLIVSGLILLTIHLHRLVVEERDYYPDFDVDPTPFQGRPLRIGMYSNNYFPFVSGVTISVERLRRGLQALGDRVLLFAPRYREPADVNGDIERAPTLLAFGEKGEFRLSNLFCWHLRRRLRDFKPDIIHVHHPFWLGSLGLFMGRRLKVPVVYTYHTRLEHYAHFVPLPGLLFRNLISHYLIRRFSNKCQGVVVPTDSAEEYLRVIGVTTNTLVQPTGIDVEHFSEVNELHLKELREIHGIADDEVVLISVSRISREKNIEFMLEALAGLHGQGESRFRLLLVGDGPARSHVQSRVEALGLGKQVVLVGAVPPDEMPLYYHLGDIFVFASKSETQGMVILEAMAAGLPVVTVRSSGIDDVVIEGENGFKTPENREVWAERLQSLMADPALRSRLGKQARIFAGTHDVSTFARRVHDFYAFLLAQYHSGRPWRR</sequence>
<dbReference type="InterPro" id="IPR001296">
    <property type="entry name" value="Glyco_trans_1"/>
</dbReference>
<dbReference type="CDD" id="cd03817">
    <property type="entry name" value="GT4_UGDG-like"/>
    <property type="match status" value="1"/>
</dbReference>
<dbReference type="InterPro" id="IPR028098">
    <property type="entry name" value="Glyco_trans_4-like_N"/>
</dbReference>
<dbReference type="AlphaFoldDB" id="A0A368U574"/>
<dbReference type="InterPro" id="IPR050194">
    <property type="entry name" value="Glycosyltransferase_grp1"/>
</dbReference>
<evidence type="ECO:0000313" key="5">
    <source>
        <dbReference type="Proteomes" id="UP000253204"/>
    </source>
</evidence>
<dbReference type="PANTHER" id="PTHR45947:SF3">
    <property type="entry name" value="SULFOQUINOVOSYL TRANSFERASE SQD2"/>
    <property type="match status" value="1"/>
</dbReference>
<keyword evidence="1" id="KW-0812">Transmembrane</keyword>
<evidence type="ECO:0000313" key="4">
    <source>
        <dbReference type="EMBL" id="RCV92144.1"/>
    </source>
</evidence>
<feature type="transmembrane region" description="Helical" evidence="1">
    <location>
        <begin position="12"/>
        <end position="31"/>
    </location>
</feature>
<proteinExistence type="predicted"/>
<name>A0A368U574_9GAMM</name>
<protein>
    <submittedName>
        <fullName evidence="4">Glycosyltransferase</fullName>
    </submittedName>
</protein>
<dbReference type="Gene3D" id="3.60.21.10">
    <property type="match status" value="1"/>
</dbReference>
<keyword evidence="1" id="KW-1133">Transmembrane helix</keyword>
<feature type="domain" description="Glycosyltransferase subfamily 4-like N-terminal" evidence="3">
    <location>
        <begin position="364"/>
        <end position="533"/>
    </location>
</feature>
<reference evidence="4 5" key="1">
    <citation type="submission" date="2018-07" db="EMBL/GenBank/DDBJ databases">
        <title>Halomonas rutogse sp. nov., isolated from Lake TangqianCo on Tibetan Plateau.</title>
        <authorList>
            <person name="Lu H."/>
            <person name="Xing P."/>
            <person name="Wu Q."/>
        </authorList>
    </citation>
    <scope>NUCLEOTIDE SEQUENCE [LARGE SCALE GENOMIC DNA]</scope>
    <source>
        <strain evidence="4 5">TQ8S</strain>
    </source>
</reference>
<dbReference type="Pfam" id="PF13439">
    <property type="entry name" value="Glyco_transf_4"/>
    <property type="match status" value="1"/>
</dbReference>
<evidence type="ECO:0000259" key="2">
    <source>
        <dbReference type="Pfam" id="PF00534"/>
    </source>
</evidence>
<keyword evidence="5" id="KW-1185">Reference proteome</keyword>
<dbReference type="InterPro" id="IPR029052">
    <property type="entry name" value="Metallo-depent_PP-like"/>
</dbReference>
<accession>A0A368U574</accession>
<organism evidence="4 5">
    <name type="scientific">Vreelandella rituensis</name>
    <dbReference type="NCBI Taxonomy" id="2282306"/>
    <lineage>
        <taxon>Bacteria</taxon>
        <taxon>Pseudomonadati</taxon>
        <taxon>Pseudomonadota</taxon>
        <taxon>Gammaproteobacteria</taxon>
        <taxon>Oceanospirillales</taxon>
        <taxon>Halomonadaceae</taxon>
        <taxon>Vreelandella</taxon>
    </lineage>
</organism>
<keyword evidence="4" id="KW-0808">Transferase</keyword>
<keyword evidence="1" id="KW-0472">Membrane</keyword>
<dbReference type="RefSeq" id="WP_114486621.1">
    <property type="nucleotide sequence ID" value="NZ_CBCSHM010000017.1"/>
</dbReference>
<dbReference type="Proteomes" id="UP000253204">
    <property type="component" value="Unassembled WGS sequence"/>
</dbReference>
<comment type="caution">
    <text evidence="4">The sequence shown here is derived from an EMBL/GenBank/DDBJ whole genome shotgun (WGS) entry which is preliminary data.</text>
</comment>
<evidence type="ECO:0000259" key="3">
    <source>
        <dbReference type="Pfam" id="PF13439"/>
    </source>
</evidence>
<dbReference type="Pfam" id="PF00534">
    <property type="entry name" value="Glycos_transf_1"/>
    <property type="match status" value="1"/>
</dbReference>
<dbReference type="OrthoDB" id="9802525at2"/>